<dbReference type="PANTHER" id="PTHR39638">
    <property type="entry name" value="YCF35"/>
    <property type="match status" value="1"/>
</dbReference>
<organism evidence="1 2">
    <name type="scientific">Phormidium pseudopriestleyi FRX01</name>
    <dbReference type="NCBI Taxonomy" id="1759528"/>
    <lineage>
        <taxon>Bacteria</taxon>
        <taxon>Bacillati</taxon>
        <taxon>Cyanobacteriota</taxon>
        <taxon>Cyanophyceae</taxon>
        <taxon>Oscillatoriophycideae</taxon>
        <taxon>Oscillatoriales</taxon>
        <taxon>Oscillatoriaceae</taxon>
        <taxon>Phormidium</taxon>
    </lineage>
</organism>
<evidence type="ECO:0000313" key="2">
    <source>
        <dbReference type="Proteomes" id="UP000664844"/>
    </source>
</evidence>
<keyword evidence="2" id="KW-1185">Reference proteome</keyword>
<dbReference type="EMBL" id="JAFLQW010000056">
    <property type="protein sequence ID" value="MBO0347949.1"/>
    <property type="molecule type" value="Genomic_DNA"/>
</dbReference>
<proteinExistence type="predicted"/>
<comment type="caution">
    <text evidence="1">The sequence shown here is derived from an EMBL/GenBank/DDBJ whole genome shotgun (WGS) entry which is preliminary data.</text>
</comment>
<gene>
    <name evidence="1" type="ORF">J0895_02285</name>
</gene>
<dbReference type="RefSeq" id="WP_207086523.1">
    <property type="nucleotide sequence ID" value="NZ_JAFLQW010000056.1"/>
</dbReference>
<reference evidence="1 2" key="1">
    <citation type="submission" date="2021-03" db="EMBL/GenBank/DDBJ databases">
        <title>Metabolic Capacity of the Antarctic Cyanobacterium Phormidium pseudopriestleyi that Sustains Oxygenic Photosynthesis in the Presence of Hydrogen Sulfide.</title>
        <authorList>
            <person name="Lumian J.E."/>
            <person name="Jungblut A.D."/>
            <person name="Dillon M.L."/>
            <person name="Hawes I."/>
            <person name="Doran P.T."/>
            <person name="Mackey T.J."/>
            <person name="Dick G.J."/>
            <person name="Grettenberger C.L."/>
            <person name="Sumner D.Y."/>
        </authorList>
    </citation>
    <scope>NUCLEOTIDE SEQUENCE [LARGE SCALE GENOMIC DNA]</scope>
    <source>
        <strain evidence="1 2">FRX01</strain>
    </source>
</reference>
<accession>A0ABS3FLT9</accession>
<dbReference type="InterPro" id="IPR009666">
    <property type="entry name" value="Uncharacterised_Ycf35"/>
</dbReference>
<name>A0ABS3FLT9_9CYAN</name>
<protein>
    <submittedName>
        <fullName evidence="1">DUF1257 domain-containing protein</fullName>
    </submittedName>
</protein>
<sequence>MSHFTTIKVQIKNGETLYRCLRELGYHVEENTTVRGYQKQTTQADYVIRQKNGYDLGFRRTGDTYELVADFWGAQINPEEFVQDVTQKYAYKTLMTSVEEQGFQVEEEQQLEDGTLRVVVGKWM</sequence>
<evidence type="ECO:0000313" key="1">
    <source>
        <dbReference type="EMBL" id="MBO0347949.1"/>
    </source>
</evidence>
<dbReference type="Proteomes" id="UP000664844">
    <property type="component" value="Unassembled WGS sequence"/>
</dbReference>
<dbReference type="PANTHER" id="PTHR39638:SF2">
    <property type="entry name" value="YCF35"/>
    <property type="match status" value="1"/>
</dbReference>
<dbReference type="Pfam" id="PF06868">
    <property type="entry name" value="DUF1257"/>
    <property type="match status" value="1"/>
</dbReference>